<dbReference type="EMBL" id="AWXZ01000031">
    <property type="protein sequence ID" value="ESR24538.1"/>
    <property type="molecule type" value="Genomic_DNA"/>
</dbReference>
<feature type="binding site" evidence="1">
    <location>
        <position position="211"/>
    </location>
    <ligand>
        <name>substrate</name>
    </ligand>
</feature>
<protein>
    <submittedName>
        <fullName evidence="4">Aminomethyltransferase</fullName>
    </submittedName>
</protein>
<keyword evidence="4" id="KW-0489">Methyltransferase</keyword>
<dbReference type="RefSeq" id="WP_023432501.1">
    <property type="nucleotide sequence ID" value="NZ_AWXZ01000031.1"/>
</dbReference>
<sequence>MNEMIRDTSTAAGSRKGVERGLKTTPFDARLKALDLTRDWMWWAGCASPAVLDTVESEYFAIRNQATLYDISPIYKYRISGPEAERVVNRLVTRDIRKLKPGRVAYAIWCDEDGMVIDDGTIFRFGESDFRLCCQEPQYSWLLDIAWGFDVEMSDETEDVAALALQGPTSFSVLEAAGLGDARSMRPFDLREVEPGLWISRTGFTGDLGYELWISPGAALPLWDRLWEAGRLWGLRAIGYRAMDIARIEAGFVMTGADFISSHRATRTGRTRSAFELGFGRLVDFGKGHFNGRRALLKLSEREPRHMLVGLDIAGKAPARDALVYHRGRKEIGRITSAAWSPTAKRNIALAELAAPFGVTRSDRIFVEIYVNKEGRWDRVMAPARIVERPFYRPARVRATPPKPF</sequence>
<gene>
    <name evidence="4" type="ORF">N177_2372</name>
</gene>
<dbReference type="SUPFAM" id="SSF101790">
    <property type="entry name" value="Aminomethyltransferase beta-barrel domain"/>
    <property type="match status" value="1"/>
</dbReference>
<dbReference type="Gene3D" id="3.30.1360.120">
    <property type="entry name" value="Probable tRNA modification gtpase trme, domain 1"/>
    <property type="match status" value="1"/>
</dbReference>
<dbReference type="InterPro" id="IPR029043">
    <property type="entry name" value="GcvT/YgfZ_C"/>
</dbReference>
<dbReference type="PIRSF" id="PIRSF006487">
    <property type="entry name" value="GcvT"/>
    <property type="match status" value="1"/>
</dbReference>
<dbReference type="STRING" id="631454.N177_2372"/>
<feature type="domain" description="GCVT N-terminal" evidence="2">
    <location>
        <begin position="51"/>
        <end position="268"/>
    </location>
</feature>
<proteinExistence type="predicted"/>
<dbReference type="GO" id="GO:0032259">
    <property type="term" value="P:methylation"/>
    <property type="evidence" value="ECO:0007669"/>
    <property type="project" value="UniProtKB-KW"/>
</dbReference>
<dbReference type="InterPro" id="IPR013977">
    <property type="entry name" value="GcvT_C"/>
</dbReference>
<dbReference type="InterPro" id="IPR027266">
    <property type="entry name" value="TrmE/GcvT-like"/>
</dbReference>
<evidence type="ECO:0000313" key="5">
    <source>
        <dbReference type="Proteomes" id="UP000017819"/>
    </source>
</evidence>
<keyword evidence="5" id="KW-1185">Reference proteome</keyword>
<evidence type="ECO:0000313" key="4">
    <source>
        <dbReference type="EMBL" id="ESR24538.1"/>
    </source>
</evidence>
<feature type="domain" description="Aminomethyltransferase C-terminal" evidence="3">
    <location>
        <begin position="308"/>
        <end position="392"/>
    </location>
</feature>
<comment type="caution">
    <text evidence="4">The sequence shown here is derived from an EMBL/GenBank/DDBJ whole genome shotgun (WGS) entry which is preliminary data.</text>
</comment>
<dbReference type="PANTHER" id="PTHR43757">
    <property type="entry name" value="AMINOMETHYLTRANSFERASE"/>
    <property type="match status" value="1"/>
</dbReference>
<dbReference type="Pfam" id="PF01571">
    <property type="entry name" value="GCV_T"/>
    <property type="match status" value="1"/>
</dbReference>
<reference evidence="4 5" key="1">
    <citation type="journal article" date="2014" name="Genome Announc.">
        <title>Draft Genome Sequence of Lutibaculum baratangense Strain AMV1T, Isolated from a Mud Volcano in Andamans, India.</title>
        <authorList>
            <person name="Singh A."/>
            <person name="Sreenivas A."/>
            <person name="Sathyanarayana Reddy G."/>
            <person name="Pinnaka A.K."/>
            <person name="Shivaji S."/>
        </authorList>
    </citation>
    <scope>NUCLEOTIDE SEQUENCE [LARGE SCALE GENOMIC DNA]</scope>
    <source>
        <strain evidence="4 5">AMV1</strain>
    </source>
</reference>
<dbReference type="AlphaFoldDB" id="V4TEA1"/>
<evidence type="ECO:0000256" key="1">
    <source>
        <dbReference type="PIRSR" id="PIRSR006487-1"/>
    </source>
</evidence>
<accession>V4TEA1</accession>
<evidence type="ECO:0000259" key="3">
    <source>
        <dbReference type="Pfam" id="PF08669"/>
    </source>
</evidence>
<dbReference type="Pfam" id="PF08669">
    <property type="entry name" value="GCV_T_C"/>
    <property type="match status" value="1"/>
</dbReference>
<dbReference type="Proteomes" id="UP000017819">
    <property type="component" value="Unassembled WGS sequence"/>
</dbReference>
<dbReference type="SUPFAM" id="SSF103025">
    <property type="entry name" value="Folate-binding domain"/>
    <property type="match status" value="1"/>
</dbReference>
<evidence type="ECO:0000259" key="2">
    <source>
        <dbReference type="Pfam" id="PF01571"/>
    </source>
</evidence>
<dbReference type="PANTHER" id="PTHR43757:SF2">
    <property type="entry name" value="AMINOMETHYLTRANSFERASE, MITOCHONDRIAL"/>
    <property type="match status" value="1"/>
</dbReference>
<dbReference type="PATRIC" id="fig|631454.5.peg.2340"/>
<dbReference type="InterPro" id="IPR006222">
    <property type="entry name" value="GCVT_N"/>
</dbReference>
<dbReference type="GO" id="GO:0008168">
    <property type="term" value="F:methyltransferase activity"/>
    <property type="evidence" value="ECO:0007669"/>
    <property type="project" value="UniProtKB-KW"/>
</dbReference>
<dbReference type="eggNOG" id="COG0404">
    <property type="taxonomic scope" value="Bacteria"/>
</dbReference>
<name>V4TEA1_9HYPH</name>
<dbReference type="InterPro" id="IPR028896">
    <property type="entry name" value="GcvT/YgfZ/DmdA"/>
</dbReference>
<organism evidence="4 5">
    <name type="scientific">Lutibaculum baratangense AMV1</name>
    <dbReference type="NCBI Taxonomy" id="631454"/>
    <lineage>
        <taxon>Bacteria</taxon>
        <taxon>Pseudomonadati</taxon>
        <taxon>Pseudomonadota</taxon>
        <taxon>Alphaproteobacteria</taxon>
        <taxon>Hyphomicrobiales</taxon>
        <taxon>Tepidamorphaceae</taxon>
        <taxon>Lutibaculum</taxon>
    </lineage>
</organism>
<keyword evidence="4" id="KW-0808">Transferase</keyword>